<dbReference type="InterPro" id="IPR012341">
    <property type="entry name" value="6hp_glycosidase-like_sf"/>
</dbReference>
<keyword evidence="1" id="KW-0378">Hydrolase</keyword>
<sequence length="474" mass="54063">MHRRDFLQQSALLGAGMALPSGSLFSPQFPVVRTPQGERHFSSPAVEDTIRKMQSVIRDRELGWLFGNCFPNTLDTTVFPKSGEGRPDTFVITGDIHAMWLRDSSAQVWPYLPLMKEDSRLQQLIAGVINRQTACILIDPYANAFNEGPTGSEWDKDLTEMKPELHERKWEVDSLCYPIRLAYHYWKHTGDTRPFDQRWQQAMQLVIQTFRQQQRKQDKGPYKFGRVTSWSTDTVPGGGYGNPVRPVGLIVSVFRPSDDATIFPFLVPSNFFAVTSLRQVAEMSKSILKDNVLAGDCSRLADEVAQALQEYAVITHLEFGKIYPYEVDGFGNRLFMDDSNVPSLLSLPYLGAIKPGDPVYRNTRRFILSGSNPYFFRGKSAEGSGSPHTLENNIWPMSIILRAITSDDDEEIRACLKMLRQSHAHTGFMHESFNKDDPGKFTRKWFAWANTLFGEMILKIYRERPHLLTQQTYS</sequence>
<dbReference type="RefSeq" id="WP_344978971.1">
    <property type="nucleotide sequence ID" value="NZ_BAABFN010000005.1"/>
</dbReference>
<comment type="caution">
    <text evidence="1">The sequence shown here is derived from an EMBL/GenBank/DDBJ whole genome shotgun (WGS) entry which is preliminary data.</text>
</comment>
<accession>A0ABP8FVF9</accession>
<proteinExistence type="predicted"/>
<name>A0ABP8FVF9_9BACT</name>
<dbReference type="Pfam" id="PF06824">
    <property type="entry name" value="Glyco_hydro_125"/>
    <property type="match status" value="1"/>
</dbReference>
<evidence type="ECO:0000313" key="2">
    <source>
        <dbReference type="Proteomes" id="UP001501207"/>
    </source>
</evidence>
<dbReference type="InterPro" id="IPR008928">
    <property type="entry name" value="6-hairpin_glycosidase_sf"/>
</dbReference>
<dbReference type="InterPro" id="IPR008313">
    <property type="entry name" value="GH125"/>
</dbReference>
<evidence type="ECO:0000313" key="1">
    <source>
        <dbReference type="EMBL" id="GAA4311692.1"/>
    </source>
</evidence>
<dbReference type="PANTHER" id="PTHR31047">
    <property type="entry name" value="MEIOTICALLY UP-REGULATED GENE 157 PROTEIN"/>
    <property type="match status" value="1"/>
</dbReference>
<dbReference type="PIRSF" id="PIRSF028846">
    <property type="entry name" value="UCP028846"/>
    <property type="match status" value="1"/>
</dbReference>
<dbReference type="GO" id="GO:0016787">
    <property type="term" value="F:hydrolase activity"/>
    <property type="evidence" value="ECO:0007669"/>
    <property type="project" value="UniProtKB-KW"/>
</dbReference>
<protein>
    <submittedName>
        <fullName evidence="1">Glycoside hydrolase family 125 protein</fullName>
    </submittedName>
</protein>
<dbReference type="SUPFAM" id="SSF48208">
    <property type="entry name" value="Six-hairpin glycosidases"/>
    <property type="match status" value="1"/>
</dbReference>
<organism evidence="1 2">
    <name type="scientific">Compostibacter hankyongensis</name>
    <dbReference type="NCBI Taxonomy" id="1007089"/>
    <lineage>
        <taxon>Bacteria</taxon>
        <taxon>Pseudomonadati</taxon>
        <taxon>Bacteroidota</taxon>
        <taxon>Chitinophagia</taxon>
        <taxon>Chitinophagales</taxon>
        <taxon>Chitinophagaceae</taxon>
        <taxon>Compostibacter</taxon>
    </lineage>
</organism>
<dbReference type="Proteomes" id="UP001501207">
    <property type="component" value="Unassembled WGS sequence"/>
</dbReference>
<keyword evidence="2" id="KW-1185">Reference proteome</keyword>
<reference evidence="2" key="1">
    <citation type="journal article" date="2019" name="Int. J. Syst. Evol. Microbiol.">
        <title>The Global Catalogue of Microorganisms (GCM) 10K type strain sequencing project: providing services to taxonomists for standard genome sequencing and annotation.</title>
        <authorList>
            <consortium name="The Broad Institute Genomics Platform"/>
            <consortium name="The Broad Institute Genome Sequencing Center for Infectious Disease"/>
            <person name="Wu L."/>
            <person name="Ma J."/>
        </authorList>
    </citation>
    <scope>NUCLEOTIDE SEQUENCE [LARGE SCALE GENOMIC DNA]</scope>
    <source>
        <strain evidence="2">JCM 17664</strain>
    </source>
</reference>
<dbReference type="PANTHER" id="PTHR31047:SF0">
    <property type="entry name" value="MEIOTICALLY UP-REGULATED GENE 157 PROTEIN"/>
    <property type="match status" value="1"/>
</dbReference>
<dbReference type="Gene3D" id="1.50.10.10">
    <property type="match status" value="1"/>
</dbReference>
<dbReference type="SMART" id="SM01149">
    <property type="entry name" value="DUF1237"/>
    <property type="match status" value="1"/>
</dbReference>
<gene>
    <name evidence="1" type="ORF">GCM10023143_20880</name>
</gene>
<dbReference type="EMBL" id="BAABFN010000005">
    <property type="protein sequence ID" value="GAA4311692.1"/>
    <property type="molecule type" value="Genomic_DNA"/>
</dbReference>